<dbReference type="RefSeq" id="WP_054465880.1">
    <property type="nucleotide sequence ID" value="NZ_CP159837.1"/>
</dbReference>
<proteinExistence type="predicted"/>
<gene>
    <name evidence="1" type="ORF">ABWT76_001158</name>
</gene>
<organism evidence="1">
    <name type="scientific">Planktothricoides raciborskii GIHE-MW2</name>
    <dbReference type="NCBI Taxonomy" id="2792601"/>
    <lineage>
        <taxon>Bacteria</taxon>
        <taxon>Bacillati</taxon>
        <taxon>Cyanobacteriota</taxon>
        <taxon>Cyanophyceae</taxon>
        <taxon>Oscillatoriophycideae</taxon>
        <taxon>Oscillatoriales</taxon>
        <taxon>Oscillatoriaceae</taxon>
        <taxon>Planktothricoides</taxon>
    </lineage>
</organism>
<sequence>MKLCYRGVSYEYTPATVETTPSEFFGKYRGLDWRFYAVKKAPVQQTNLDLKYRGVAYNTNSVKANQVKTPALSVSEKARQGMMARQRSVMKRQQAMLTRLNAEVS</sequence>
<reference evidence="1" key="1">
    <citation type="submission" date="2024-07" db="EMBL/GenBank/DDBJ databases">
        <authorList>
            <person name="Kim Y.J."/>
            <person name="Jeong J.Y."/>
        </authorList>
    </citation>
    <scope>NUCLEOTIDE SEQUENCE</scope>
    <source>
        <strain evidence="1">GIHE-MW2</strain>
    </source>
</reference>
<dbReference type="InterPro" id="IPR025458">
    <property type="entry name" value="DUF4278"/>
</dbReference>
<name>A0AAU8JGG6_9CYAN</name>
<evidence type="ECO:0000313" key="1">
    <source>
        <dbReference type="EMBL" id="XCM38320.1"/>
    </source>
</evidence>
<protein>
    <submittedName>
        <fullName evidence="1">DUF4278 domain-containing protein</fullName>
    </submittedName>
</protein>
<dbReference type="EMBL" id="CP159837">
    <property type="protein sequence ID" value="XCM38320.1"/>
    <property type="molecule type" value="Genomic_DNA"/>
</dbReference>
<accession>A0AAU8JGG6</accession>
<dbReference type="Pfam" id="PF14105">
    <property type="entry name" value="DUF4278"/>
    <property type="match status" value="1"/>
</dbReference>
<dbReference type="AlphaFoldDB" id="A0AAU8JGG6"/>